<gene>
    <name evidence="7" type="ORF">PBOR_29385</name>
</gene>
<keyword evidence="3 5" id="KW-1133">Transmembrane helix</keyword>
<evidence type="ECO:0000256" key="3">
    <source>
        <dbReference type="ARBA" id="ARBA00022989"/>
    </source>
</evidence>
<evidence type="ECO:0000256" key="4">
    <source>
        <dbReference type="ARBA" id="ARBA00023136"/>
    </source>
</evidence>
<feature type="transmembrane region" description="Helical" evidence="5">
    <location>
        <begin position="98"/>
        <end position="121"/>
    </location>
</feature>
<protein>
    <recommendedName>
        <fullName evidence="6">Yip1 domain-containing protein</fullName>
    </recommendedName>
</protein>
<evidence type="ECO:0000313" key="7">
    <source>
        <dbReference type="EMBL" id="AIQ60596.1"/>
    </source>
</evidence>
<name>A0A089LGE3_PAEBO</name>
<dbReference type="Pfam" id="PF04893">
    <property type="entry name" value="Yip1"/>
    <property type="match status" value="1"/>
</dbReference>
<evidence type="ECO:0000259" key="6">
    <source>
        <dbReference type="Pfam" id="PF04893"/>
    </source>
</evidence>
<feature type="domain" description="Yip1" evidence="6">
    <location>
        <begin position="10"/>
        <end position="179"/>
    </location>
</feature>
<dbReference type="OrthoDB" id="359441at2"/>
<evidence type="ECO:0000256" key="2">
    <source>
        <dbReference type="ARBA" id="ARBA00022692"/>
    </source>
</evidence>
<accession>A0A089LGE3</accession>
<proteinExistence type="predicted"/>
<keyword evidence="4 5" id="KW-0472">Membrane</keyword>
<dbReference type="EMBL" id="CP009285">
    <property type="protein sequence ID" value="AIQ60596.1"/>
    <property type="molecule type" value="Genomic_DNA"/>
</dbReference>
<dbReference type="GO" id="GO:0016020">
    <property type="term" value="C:membrane"/>
    <property type="evidence" value="ECO:0007669"/>
    <property type="project" value="UniProtKB-SubCell"/>
</dbReference>
<dbReference type="Proteomes" id="UP000029518">
    <property type="component" value="Chromosome"/>
</dbReference>
<keyword evidence="8" id="KW-1185">Reference proteome</keyword>
<dbReference type="InterPro" id="IPR006977">
    <property type="entry name" value="Yip1_dom"/>
</dbReference>
<dbReference type="RefSeq" id="WP_042217175.1">
    <property type="nucleotide sequence ID" value="NZ_CP009285.1"/>
</dbReference>
<evidence type="ECO:0000256" key="1">
    <source>
        <dbReference type="ARBA" id="ARBA00004141"/>
    </source>
</evidence>
<dbReference type="HOGENOM" id="CLU_1303894_0_0_9"/>
<sequence length="204" mass="23662">MNTLRMIHQVVAHPYEFYHDIQGRQRIAWFQGILIILLTFAAKMISILITGYAFQTREPHEISMFHEFIWLIVPWLTWCVSNWGVSTILDGEGKFKEIFVGSAFALAPYMLLIIPVTLLTLVLSLDEASTFNLLQKFVLVWVAWLFLLKVKILHDFEVRKVIFITLISMIGIGIIWFVGILLFGISNQFVSFIVDLLKEMRLRA</sequence>
<keyword evidence="2 5" id="KW-0812">Transmembrane</keyword>
<reference evidence="7" key="1">
    <citation type="submission" date="2014-08" db="EMBL/GenBank/DDBJ databases">
        <title>Comparative genomics of the Paenibacillus odorifer group.</title>
        <authorList>
            <person name="den Bakker H.C."/>
            <person name="Tsai Y.-C.Y.-C."/>
            <person name="Martin N."/>
            <person name="Korlach J."/>
            <person name="Wiedmann M."/>
        </authorList>
    </citation>
    <scope>NUCLEOTIDE SEQUENCE [LARGE SCALE GENOMIC DNA]</scope>
    <source>
        <strain evidence="7">DSM 13188</strain>
    </source>
</reference>
<dbReference type="AlphaFoldDB" id="A0A089LGE3"/>
<evidence type="ECO:0000256" key="5">
    <source>
        <dbReference type="SAM" id="Phobius"/>
    </source>
</evidence>
<organism evidence="7 8">
    <name type="scientific">Paenibacillus borealis</name>
    <dbReference type="NCBI Taxonomy" id="160799"/>
    <lineage>
        <taxon>Bacteria</taxon>
        <taxon>Bacillati</taxon>
        <taxon>Bacillota</taxon>
        <taxon>Bacilli</taxon>
        <taxon>Bacillales</taxon>
        <taxon>Paenibacillaceae</taxon>
        <taxon>Paenibacillus</taxon>
    </lineage>
</organism>
<dbReference type="KEGG" id="pbd:PBOR_29385"/>
<feature type="transmembrane region" description="Helical" evidence="5">
    <location>
        <begin position="68"/>
        <end position="86"/>
    </location>
</feature>
<evidence type="ECO:0000313" key="8">
    <source>
        <dbReference type="Proteomes" id="UP000029518"/>
    </source>
</evidence>
<feature type="transmembrane region" description="Helical" evidence="5">
    <location>
        <begin position="133"/>
        <end position="150"/>
    </location>
</feature>
<feature type="transmembrane region" description="Helical" evidence="5">
    <location>
        <begin position="27"/>
        <end position="48"/>
    </location>
</feature>
<feature type="transmembrane region" description="Helical" evidence="5">
    <location>
        <begin position="162"/>
        <end position="185"/>
    </location>
</feature>
<comment type="subcellular location">
    <subcellularLocation>
        <location evidence="1">Membrane</location>
        <topology evidence="1">Multi-pass membrane protein</topology>
    </subcellularLocation>
</comment>